<gene>
    <name evidence="2" type="ORF">HNP82_000509</name>
</gene>
<dbReference type="Proteomes" id="UP000543642">
    <property type="component" value="Unassembled WGS sequence"/>
</dbReference>
<proteinExistence type="predicted"/>
<feature type="coiled-coil region" evidence="1">
    <location>
        <begin position="42"/>
        <end position="69"/>
    </location>
</feature>
<keyword evidence="3" id="KW-1185">Reference proteome</keyword>
<dbReference type="EMBL" id="JACHFW010000001">
    <property type="protein sequence ID" value="MBB5263415.1"/>
    <property type="molecule type" value="Genomic_DNA"/>
</dbReference>
<evidence type="ECO:0000256" key="1">
    <source>
        <dbReference type="SAM" id="Coils"/>
    </source>
</evidence>
<accession>A0A7W8H863</accession>
<evidence type="ECO:0000313" key="3">
    <source>
        <dbReference type="Proteomes" id="UP000543642"/>
    </source>
</evidence>
<dbReference type="AlphaFoldDB" id="A0A7W8H863"/>
<name>A0A7W8H863_9FIRM</name>
<reference evidence="2 3" key="1">
    <citation type="submission" date="2020-08" db="EMBL/GenBank/DDBJ databases">
        <title>Genomic Encyclopedia of Type Strains, Phase IV (KMG-IV): sequencing the most valuable type-strain genomes for metagenomic binning, comparative biology and taxonomic classification.</title>
        <authorList>
            <person name="Goeker M."/>
        </authorList>
    </citation>
    <scope>NUCLEOTIDE SEQUENCE [LARGE SCALE GENOMIC DNA]</scope>
    <source>
        <strain evidence="2 3">DSM 106146</strain>
    </source>
</reference>
<dbReference type="RefSeq" id="WP_183771111.1">
    <property type="nucleotide sequence ID" value="NZ_JACHFW010000001.1"/>
</dbReference>
<keyword evidence="1" id="KW-0175">Coiled coil</keyword>
<sequence length="129" mass="15078">MDEADALEKIRSKREKAEAALATDMAKIQGLVRENAYISQDQQVYRQRFEEMSEQIERQKNTIAELQEQELRLVGVREKLSRFVEALESFDSEPIFDSVTWNSLVERVLVNPKNLIFEFKNGEKIKITI</sequence>
<protein>
    <submittedName>
        <fullName evidence="2">Putative nuclease with TOPRIM domain</fullName>
    </submittedName>
</protein>
<organism evidence="2 3">
    <name type="scientific">Catenibacillus scindens</name>
    <dbReference type="NCBI Taxonomy" id="673271"/>
    <lineage>
        <taxon>Bacteria</taxon>
        <taxon>Bacillati</taxon>
        <taxon>Bacillota</taxon>
        <taxon>Clostridia</taxon>
        <taxon>Lachnospirales</taxon>
        <taxon>Lachnospiraceae</taxon>
        <taxon>Catenibacillus</taxon>
    </lineage>
</organism>
<evidence type="ECO:0000313" key="2">
    <source>
        <dbReference type="EMBL" id="MBB5263415.1"/>
    </source>
</evidence>
<comment type="caution">
    <text evidence="2">The sequence shown here is derived from an EMBL/GenBank/DDBJ whole genome shotgun (WGS) entry which is preliminary data.</text>
</comment>